<keyword evidence="3" id="KW-0732">Signal</keyword>
<keyword evidence="2" id="KW-1133">Transmembrane helix</keyword>
<proteinExistence type="predicted"/>
<dbReference type="AlphaFoldDB" id="A0A9P6R9S5"/>
<feature type="chain" id="PRO_5040470426" evidence="3">
    <location>
        <begin position="21"/>
        <end position="196"/>
    </location>
</feature>
<comment type="caution">
    <text evidence="4">The sequence shown here is derived from an EMBL/GenBank/DDBJ whole genome shotgun (WGS) entry which is preliminary data.</text>
</comment>
<evidence type="ECO:0000256" key="1">
    <source>
        <dbReference type="SAM" id="MobiDB-lite"/>
    </source>
</evidence>
<feature type="transmembrane region" description="Helical" evidence="2">
    <location>
        <begin position="36"/>
        <end position="60"/>
    </location>
</feature>
<feature type="signal peptide" evidence="3">
    <location>
        <begin position="1"/>
        <end position="20"/>
    </location>
</feature>
<name>A0A9P6R9S5_9FUNG</name>
<gene>
    <name evidence="4" type="ORF">BGZ99_007451</name>
</gene>
<organism evidence="4 5">
    <name type="scientific">Dissophora globulifera</name>
    <dbReference type="NCBI Taxonomy" id="979702"/>
    <lineage>
        <taxon>Eukaryota</taxon>
        <taxon>Fungi</taxon>
        <taxon>Fungi incertae sedis</taxon>
        <taxon>Mucoromycota</taxon>
        <taxon>Mortierellomycotina</taxon>
        <taxon>Mortierellomycetes</taxon>
        <taxon>Mortierellales</taxon>
        <taxon>Mortierellaceae</taxon>
        <taxon>Dissophora</taxon>
    </lineage>
</organism>
<keyword evidence="2" id="KW-0812">Transmembrane</keyword>
<evidence type="ECO:0000256" key="2">
    <source>
        <dbReference type="SAM" id="Phobius"/>
    </source>
</evidence>
<evidence type="ECO:0000313" key="4">
    <source>
        <dbReference type="EMBL" id="KAG0315450.1"/>
    </source>
</evidence>
<dbReference type="Proteomes" id="UP000738325">
    <property type="component" value="Unassembled WGS sequence"/>
</dbReference>
<reference evidence="4" key="1">
    <citation type="journal article" date="2020" name="Fungal Divers.">
        <title>Resolving the Mortierellaceae phylogeny through synthesis of multi-gene phylogenetics and phylogenomics.</title>
        <authorList>
            <person name="Vandepol N."/>
            <person name="Liber J."/>
            <person name="Desiro A."/>
            <person name="Na H."/>
            <person name="Kennedy M."/>
            <person name="Barry K."/>
            <person name="Grigoriev I.V."/>
            <person name="Miller A.N."/>
            <person name="O'Donnell K."/>
            <person name="Stajich J.E."/>
            <person name="Bonito G."/>
        </authorList>
    </citation>
    <scope>NUCLEOTIDE SEQUENCE</scope>
    <source>
        <strain evidence="4">REB-010B</strain>
    </source>
</reference>
<evidence type="ECO:0000256" key="3">
    <source>
        <dbReference type="SAM" id="SignalP"/>
    </source>
</evidence>
<keyword evidence="2" id="KW-0472">Membrane</keyword>
<feature type="region of interest" description="Disordered" evidence="1">
    <location>
        <begin position="174"/>
        <end position="196"/>
    </location>
</feature>
<sequence>MTSAFLVAALAVASTRTAEAIVGPLETTVEITSTHISGGSIAGIVLGLIAATIIAILLALCWRKKRHEHEVVYNNYAYDYDTRGHGRTVVTEKIEPVVVRSGNAAGVGASGAGAGYNTNYNTTSAPGGNTYNTTGVTNAATAPGSVGYSTAPGTGPGYAAPGTPGYTTNTTTPHTGAVDGTHNVVNPTTATTTAAH</sequence>
<evidence type="ECO:0000313" key="5">
    <source>
        <dbReference type="Proteomes" id="UP000738325"/>
    </source>
</evidence>
<accession>A0A9P6R9S5</accession>
<keyword evidence="5" id="KW-1185">Reference proteome</keyword>
<dbReference type="EMBL" id="JAAAIP010000538">
    <property type="protein sequence ID" value="KAG0315450.1"/>
    <property type="molecule type" value="Genomic_DNA"/>
</dbReference>
<protein>
    <submittedName>
        <fullName evidence="4">Uncharacterized protein</fullName>
    </submittedName>
</protein>